<organism evidence="9 10">
    <name type="scientific">Paramecium primaurelia</name>
    <dbReference type="NCBI Taxonomy" id="5886"/>
    <lineage>
        <taxon>Eukaryota</taxon>
        <taxon>Sar</taxon>
        <taxon>Alveolata</taxon>
        <taxon>Ciliophora</taxon>
        <taxon>Intramacronucleata</taxon>
        <taxon>Oligohymenophorea</taxon>
        <taxon>Peniculida</taxon>
        <taxon>Parameciidae</taxon>
        <taxon>Paramecium</taxon>
    </lineage>
</organism>
<dbReference type="InterPro" id="IPR012309">
    <property type="entry name" value="DNA_ligase_ATP-dep_C"/>
</dbReference>
<dbReference type="AlphaFoldDB" id="A0A8S1PUL0"/>
<dbReference type="GO" id="GO:0003910">
    <property type="term" value="F:DNA ligase (ATP) activity"/>
    <property type="evidence" value="ECO:0007669"/>
    <property type="project" value="UniProtKB-EC"/>
</dbReference>
<sequence length="568" mass="66761">MFYCKQLRLFRYQQFSTFKWCTQIFDQIEKETKRKIKISLFQDALKQAEEFKIKEEFIRFTLCDVNSQSQLIEAAVPANVLYSAIAQTYNLEFSLVERMYGEINLMNNFEDVINSHKTTNSIQFSSLFQKIQEIFELSGGGCEEQKEVLVKDLLRVCSNSLEVKYLIRFLKKRMRIGLSTQSVSQLLNESERKRLLGYQSGLGDLQIGIPIQPQLAKSFQKENKEDEITMEKIKKKFLNDDLEVCFFEYKYDGERLQVHYTNGEVKLFGRSLEEKTNQFKELSNQLKEYFNNNKFDDVILDCEMICYHNGEILPFQEMQNKTYENSVYLSLVCFDILYHNKQILLNKVYSQRLQIYNSILKPITNQRQVISHIISHRLKNENQMDTFYKQALADGLEGIMIKKDTIYSPGSRNDWLKIKKEKDVDLVVLGGYYGQGKRQQWLGSFLLGIYENGRLHPIAKIGTGFSDQKLEELTKRYMSIPIGSCPQHLIGFKDQPHVWFSQNDVWEVTYDTVSASPLYPPQNSQLNTGISVRFPRFKRERPDKRIEQSGPIQDLLEEYQKVQKKEFF</sequence>
<dbReference type="Pfam" id="PF04675">
    <property type="entry name" value="DNA_ligase_A_N"/>
    <property type="match status" value="1"/>
</dbReference>
<feature type="domain" description="ATP-dependent DNA ligase family profile" evidence="8">
    <location>
        <begin position="322"/>
        <end position="451"/>
    </location>
</feature>
<evidence type="ECO:0000256" key="4">
    <source>
        <dbReference type="ARBA" id="ARBA00034003"/>
    </source>
</evidence>
<evidence type="ECO:0000256" key="1">
    <source>
        <dbReference type="ARBA" id="ARBA00007572"/>
    </source>
</evidence>
<dbReference type="InterPro" id="IPR012310">
    <property type="entry name" value="DNA_ligase_ATP-dep_cent"/>
</dbReference>
<dbReference type="GO" id="GO:0005524">
    <property type="term" value="F:ATP binding"/>
    <property type="evidence" value="ECO:0007669"/>
    <property type="project" value="InterPro"/>
</dbReference>
<name>A0A8S1PUL0_PARPR</name>
<dbReference type="GO" id="GO:0006273">
    <property type="term" value="P:lagging strand elongation"/>
    <property type="evidence" value="ECO:0007669"/>
    <property type="project" value="TreeGrafter"/>
</dbReference>
<comment type="similarity">
    <text evidence="1 7">Belongs to the ATP-dependent DNA ligase family.</text>
</comment>
<dbReference type="EMBL" id="CAJJDM010000134">
    <property type="protein sequence ID" value="CAD8106742.1"/>
    <property type="molecule type" value="Genomic_DNA"/>
</dbReference>
<comment type="catalytic activity">
    <reaction evidence="4">
        <text>ATP + (deoxyribonucleotide)n-3'-hydroxyl + 5'-phospho-(deoxyribonucleotide)m = (deoxyribonucleotide)n+m + AMP + diphosphate.</text>
        <dbReference type="EC" id="6.5.1.1"/>
    </reaction>
</comment>
<gene>
    <name evidence="9" type="ORF">PPRIM_AZ9-3.1.T1310141</name>
</gene>
<dbReference type="PANTHER" id="PTHR45674">
    <property type="entry name" value="DNA LIGASE 1/3 FAMILY MEMBER"/>
    <property type="match status" value="1"/>
</dbReference>
<dbReference type="PROSITE" id="PS50160">
    <property type="entry name" value="DNA_LIGASE_A3"/>
    <property type="match status" value="1"/>
</dbReference>
<evidence type="ECO:0000256" key="3">
    <source>
        <dbReference type="ARBA" id="ARBA00022598"/>
    </source>
</evidence>
<protein>
    <recommendedName>
        <fullName evidence="5">DNA ligase 1</fullName>
        <ecNumber evidence="2">6.5.1.1</ecNumber>
    </recommendedName>
    <alternativeName>
        <fullName evidence="6">DNA ligase I</fullName>
    </alternativeName>
</protein>
<reference evidence="9" key="1">
    <citation type="submission" date="2021-01" db="EMBL/GenBank/DDBJ databases">
        <authorList>
            <consortium name="Genoscope - CEA"/>
            <person name="William W."/>
        </authorList>
    </citation>
    <scope>NUCLEOTIDE SEQUENCE</scope>
</reference>
<dbReference type="Proteomes" id="UP000688137">
    <property type="component" value="Unassembled WGS sequence"/>
</dbReference>
<dbReference type="PANTHER" id="PTHR45674:SF4">
    <property type="entry name" value="DNA LIGASE 1"/>
    <property type="match status" value="1"/>
</dbReference>
<keyword evidence="10" id="KW-1185">Reference proteome</keyword>
<evidence type="ECO:0000313" key="10">
    <source>
        <dbReference type="Proteomes" id="UP000688137"/>
    </source>
</evidence>
<dbReference type="OMA" id="DCEMICY"/>
<dbReference type="Pfam" id="PF04679">
    <property type="entry name" value="DNA_ligase_A_C"/>
    <property type="match status" value="1"/>
</dbReference>
<evidence type="ECO:0000256" key="5">
    <source>
        <dbReference type="ARBA" id="ARBA00041131"/>
    </source>
</evidence>
<dbReference type="GO" id="GO:0005634">
    <property type="term" value="C:nucleus"/>
    <property type="evidence" value="ECO:0007669"/>
    <property type="project" value="TreeGrafter"/>
</dbReference>
<keyword evidence="3" id="KW-0436">Ligase</keyword>
<evidence type="ECO:0000313" key="9">
    <source>
        <dbReference type="EMBL" id="CAD8106742.1"/>
    </source>
</evidence>
<accession>A0A8S1PUL0</accession>
<dbReference type="InterPro" id="IPR050191">
    <property type="entry name" value="ATP-dep_DNA_ligase"/>
</dbReference>
<comment type="caution">
    <text evidence="9">The sequence shown here is derived from an EMBL/GenBank/DDBJ whole genome shotgun (WGS) entry which is preliminary data.</text>
</comment>
<evidence type="ECO:0000256" key="6">
    <source>
        <dbReference type="ARBA" id="ARBA00041666"/>
    </source>
</evidence>
<dbReference type="GO" id="GO:0006281">
    <property type="term" value="P:DNA repair"/>
    <property type="evidence" value="ECO:0007669"/>
    <property type="project" value="InterPro"/>
</dbReference>
<dbReference type="NCBIfam" id="TIGR00574">
    <property type="entry name" value="dnl1"/>
    <property type="match status" value="1"/>
</dbReference>
<evidence type="ECO:0000256" key="2">
    <source>
        <dbReference type="ARBA" id="ARBA00012727"/>
    </source>
</evidence>
<dbReference type="Pfam" id="PF01068">
    <property type="entry name" value="DNA_ligase_A_M"/>
    <property type="match status" value="1"/>
</dbReference>
<dbReference type="EC" id="6.5.1.1" evidence="2"/>
<dbReference type="InterPro" id="IPR012308">
    <property type="entry name" value="DNA_ligase_ATP-dep_N"/>
</dbReference>
<dbReference type="GO" id="GO:0071897">
    <property type="term" value="P:DNA biosynthetic process"/>
    <property type="evidence" value="ECO:0007669"/>
    <property type="project" value="InterPro"/>
</dbReference>
<evidence type="ECO:0000259" key="8">
    <source>
        <dbReference type="PROSITE" id="PS50160"/>
    </source>
</evidence>
<proteinExistence type="inferred from homology"/>
<evidence type="ECO:0000256" key="7">
    <source>
        <dbReference type="RuleBase" id="RU004196"/>
    </source>
</evidence>
<dbReference type="GO" id="GO:0003677">
    <property type="term" value="F:DNA binding"/>
    <property type="evidence" value="ECO:0007669"/>
    <property type="project" value="InterPro"/>
</dbReference>
<dbReference type="GO" id="GO:0006310">
    <property type="term" value="P:DNA recombination"/>
    <property type="evidence" value="ECO:0007669"/>
    <property type="project" value="InterPro"/>
</dbReference>
<dbReference type="GO" id="GO:0005739">
    <property type="term" value="C:mitochondrion"/>
    <property type="evidence" value="ECO:0007669"/>
    <property type="project" value="TreeGrafter"/>
</dbReference>
<dbReference type="InterPro" id="IPR000977">
    <property type="entry name" value="DNA_ligase_ATP-dep"/>
</dbReference>